<dbReference type="EMBL" id="BJYR01000001">
    <property type="protein sequence ID" value="GEN98394.1"/>
    <property type="molecule type" value="Genomic_DNA"/>
</dbReference>
<keyword evidence="3" id="KW-1185">Reference proteome</keyword>
<keyword evidence="1" id="KW-0472">Membrane</keyword>
<accession>A0A512AFA9</accession>
<organism evidence="2 3">
    <name type="scientific">Novosphingobium sediminis</name>
    <dbReference type="NCBI Taxonomy" id="707214"/>
    <lineage>
        <taxon>Bacteria</taxon>
        <taxon>Pseudomonadati</taxon>
        <taxon>Pseudomonadota</taxon>
        <taxon>Alphaproteobacteria</taxon>
        <taxon>Sphingomonadales</taxon>
        <taxon>Sphingomonadaceae</taxon>
        <taxon>Novosphingobium</taxon>
    </lineage>
</organism>
<feature type="transmembrane region" description="Helical" evidence="1">
    <location>
        <begin position="20"/>
        <end position="39"/>
    </location>
</feature>
<sequence>MLKAHGASGRGSFLVKARILAICILLVVVAILALAWIMGDTQQTRWIETPVAAPSGKAAA</sequence>
<comment type="caution">
    <text evidence="2">The sequence shown here is derived from an EMBL/GenBank/DDBJ whole genome shotgun (WGS) entry which is preliminary data.</text>
</comment>
<keyword evidence="1" id="KW-0812">Transmembrane</keyword>
<evidence type="ECO:0000313" key="2">
    <source>
        <dbReference type="EMBL" id="GEN98394.1"/>
    </source>
</evidence>
<evidence type="ECO:0000256" key="1">
    <source>
        <dbReference type="SAM" id="Phobius"/>
    </source>
</evidence>
<evidence type="ECO:0000313" key="3">
    <source>
        <dbReference type="Proteomes" id="UP000321464"/>
    </source>
</evidence>
<protein>
    <submittedName>
        <fullName evidence="2">Uncharacterized protein</fullName>
    </submittedName>
</protein>
<keyword evidence="1" id="KW-1133">Transmembrane helix</keyword>
<gene>
    <name evidence="2" type="ORF">NSE01_02270</name>
</gene>
<proteinExistence type="predicted"/>
<name>A0A512AFA9_9SPHN</name>
<dbReference type="Proteomes" id="UP000321464">
    <property type="component" value="Unassembled WGS sequence"/>
</dbReference>
<dbReference type="AlphaFoldDB" id="A0A512AFA9"/>
<reference evidence="2 3" key="1">
    <citation type="submission" date="2019-07" db="EMBL/GenBank/DDBJ databases">
        <title>Whole genome shotgun sequence of Novosphingobium sediminis NBRC 106119.</title>
        <authorList>
            <person name="Hosoyama A."/>
            <person name="Uohara A."/>
            <person name="Ohji S."/>
            <person name="Ichikawa N."/>
        </authorList>
    </citation>
    <scope>NUCLEOTIDE SEQUENCE [LARGE SCALE GENOMIC DNA]</scope>
    <source>
        <strain evidence="2 3">NBRC 106119</strain>
    </source>
</reference>